<evidence type="ECO:0000256" key="7">
    <source>
        <dbReference type="ARBA" id="ARBA00023211"/>
    </source>
</evidence>
<dbReference type="GO" id="GO:0006096">
    <property type="term" value="P:glycolytic process"/>
    <property type="evidence" value="ECO:0007669"/>
    <property type="project" value="UniProtKB-UniRule"/>
</dbReference>
<dbReference type="PANTHER" id="PTHR31637">
    <property type="entry name" value="2,3-BISPHOSPHOGLYCERATE-INDEPENDENT PHOSPHOGLYCERATE MUTASE"/>
    <property type="match status" value="1"/>
</dbReference>
<dbReference type="Gene3D" id="3.40.720.10">
    <property type="entry name" value="Alkaline Phosphatase, subunit A"/>
    <property type="match status" value="1"/>
</dbReference>
<dbReference type="InterPro" id="IPR011258">
    <property type="entry name" value="BPG-indep_PGM_N"/>
</dbReference>
<feature type="domain" description="BPG-independent PGAM N-terminal" evidence="15">
    <location>
        <begin position="144"/>
        <end position="358"/>
    </location>
</feature>
<dbReference type="InterPro" id="IPR005995">
    <property type="entry name" value="Pgm_bpd_ind"/>
</dbReference>
<reference evidence="16" key="2">
    <citation type="submission" date="2020-09" db="EMBL/GenBank/DDBJ databases">
        <authorList>
            <person name="Sun Q."/>
            <person name="Zhou Y."/>
        </authorList>
    </citation>
    <scope>NUCLEOTIDE SEQUENCE</scope>
    <source>
        <strain evidence="16">CGMCC 1.15758</strain>
    </source>
</reference>
<accession>A0A8J3E933</accession>
<evidence type="ECO:0000256" key="1">
    <source>
        <dbReference type="ARBA" id="ARBA00000370"/>
    </source>
</evidence>
<evidence type="ECO:0000256" key="10">
    <source>
        <dbReference type="HAMAP-Rule" id="MF_01038"/>
    </source>
</evidence>
<feature type="binding site" evidence="10 13">
    <location>
        <position position="503"/>
    </location>
    <ligand>
        <name>Mn(2+)</name>
        <dbReference type="ChEBI" id="CHEBI:29035"/>
        <label>2</label>
    </ligand>
</feature>
<dbReference type="GO" id="GO:0004619">
    <property type="term" value="F:phosphoglycerate mutase activity"/>
    <property type="evidence" value="ECO:0007669"/>
    <property type="project" value="UniProtKB-UniRule"/>
</dbReference>
<feature type="binding site" evidence="10 13">
    <location>
        <position position="124"/>
    </location>
    <ligand>
        <name>Mn(2+)</name>
        <dbReference type="ChEBI" id="CHEBI:29035"/>
        <label>2</label>
    </ligand>
</feature>
<dbReference type="GO" id="GO:0005829">
    <property type="term" value="C:cytosol"/>
    <property type="evidence" value="ECO:0007669"/>
    <property type="project" value="TreeGrafter"/>
</dbReference>
<evidence type="ECO:0000313" key="17">
    <source>
        <dbReference type="Proteomes" id="UP000636949"/>
    </source>
</evidence>
<feature type="domain" description="Metalloenzyme" evidence="14">
    <location>
        <begin position="67"/>
        <end position="560"/>
    </location>
</feature>
<evidence type="ECO:0000256" key="3">
    <source>
        <dbReference type="ARBA" id="ARBA00008819"/>
    </source>
</evidence>
<dbReference type="FunFam" id="3.40.1450.10:FF:000001">
    <property type="entry name" value="2,3-bisphosphoglycerate-independent phosphoglycerate mutase"/>
    <property type="match status" value="1"/>
</dbReference>
<comment type="cofactor">
    <cofactor evidence="10">
        <name>Mn(2+)</name>
        <dbReference type="ChEBI" id="CHEBI:29035"/>
    </cofactor>
    <text evidence="10">Binds 2 manganese ions per subunit.</text>
</comment>
<dbReference type="InterPro" id="IPR036646">
    <property type="entry name" value="PGAM_B_sf"/>
</dbReference>
<comment type="similarity">
    <text evidence="3 10">Belongs to the BPG-independent phosphoglycerate mutase family.</text>
</comment>
<feature type="binding site" evidence="10 12">
    <location>
        <position position="395"/>
    </location>
    <ligand>
        <name>substrate</name>
    </ligand>
</feature>
<dbReference type="Pfam" id="PF01676">
    <property type="entry name" value="Metalloenzyme"/>
    <property type="match status" value="1"/>
</dbReference>
<feature type="binding site" evidence="10 13">
    <location>
        <position position="466"/>
    </location>
    <ligand>
        <name>Mn(2+)</name>
        <dbReference type="ChEBI" id="CHEBI:29035"/>
        <label>1</label>
    </ligand>
</feature>
<sequence>MGASVVQISYNILALTVRPSTPNTRGRYNQKAVFSVRDFNYNYLAFWLSSAYNRSICFSGDFMKKQTTVLLILDGWGYREENKDNAINNANKPNWDSIWQHSTHTLINASGLMVGLPQGQMGNSEVGHINIGSGRIVYQELTRIDEAIKDKSFFDNKVLTNAVDQAVKGDKAVHILGLLSPGGVHSHEDHIIAMIKLAAERGAKKVFVHAFLDGRDMPPRSAESSLQKVDALLSKLGVGYIASVSGRYYAMDRDNRWDRVEKAYDAMTIAKAEYTADSAEEALNMAYARNENDEFVKPTIIKKHNQAVTIADGDSVIFMNFRSDRARQLSHVFTDSEFSGFKRQVFPKVHFVTLTKYADDIKAHVAYAPEKLTNILGQVLADQHMTQLRIAETEKYAHVTFFFNGGQEAPFGGEDRILVPSPKVATYDLQPEMNAYEVTDKLVDAITAQKYDVIICNYANSDMVGHTGNYDAAVKAIEALDICIGRVADAVHTINGNLFITADHGNADQMVDPETGKMHTAHTTNPVPFIYQGNKKASVALSDGKLSDIAPTILAVIGVKQPKEMTGKSILKFD</sequence>
<dbReference type="PANTHER" id="PTHR31637:SF0">
    <property type="entry name" value="2,3-BISPHOSPHOGLYCERATE-INDEPENDENT PHOSPHOGLYCERATE MUTASE"/>
    <property type="match status" value="1"/>
</dbReference>
<gene>
    <name evidence="10 16" type="primary">gpmI</name>
    <name evidence="16" type="ORF">GCM10010995_22000</name>
</gene>
<dbReference type="InterPro" id="IPR017850">
    <property type="entry name" value="Alkaline_phosphatase_core_sf"/>
</dbReference>
<protein>
    <recommendedName>
        <fullName evidence="9 10">2,3-bisphosphoglycerate-independent phosphoglycerate mutase</fullName>
        <shortName evidence="10">BPG-independent PGAM</shortName>
        <shortName evidence="10">Phosphoglyceromutase</shortName>
        <shortName evidence="10">iPGM</shortName>
        <ecNumber evidence="4 10">5.4.2.12</ecNumber>
    </recommendedName>
</protein>
<evidence type="ECO:0000256" key="6">
    <source>
        <dbReference type="ARBA" id="ARBA00023152"/>
    </source>
</evidence>
<evidence type="ECO:0000259" key="15">
    <source>
        <dbReference type="Pfam" id="PF06415"/>
    </source>
</evidence>
<evidence type="ECO:0000256" key="4">
    <source>
        <dbReference type="ARBA" id="ARBA00012026"/>
    </source>
</evidence>
<evidence type="ECO:0000256" key="13">
    <source>
        <dbReference type="PIRSR" id="PIRSR001492-3"/>
    </source>
</evidence>
<feature type="binding site" evidence="10 12">
    <location>
        <position position="185"/>
    </location>
    <ligand>
        <name>substrate</name>
    </ligand>
</feature>
<keyword evidence="7 10" id="KW-0464">Manganese</keyword>
<organism evidence="16 17">
    <name type="scientific">Cysteiniphilum litorale</name>
    <dbReference type="NCBI Taxonomy" id="2056700"/>
    <lineage>
        <taxon>Bacteria</taxon>
        <taxon>Pseudomonadati</taxon>
        <taxon>Pseudomonadota</taxon>
        <taxon>Gammaproteobacteria</taxon>
        <taxon>Thiotrichales</taxon>
        <taxon>Fastidiosibacteraceae</taxon>
        <taxon>Cysteiniphilum</taxon>
    </lineage>
</organism>
<dbReference type="HAMAP" id="MF_01038">
    <property type="entry name" value="GpmI"/>
    <property type="match status" value="1"/>
</dbReference>
<dbReference type="SUPFAM" id="SSF64158">
    <property type="entry name" value="2,3-Bisphosphoglycerate-independent phosphoglycerate mutase, substrate-binding domain"/>
    <property type="match status" value="1"/>
</dbReference>
<feature type="binding site" evidence="10 13">
    <location>
        <position position="74"/>
    </location>
    <ligand>
        <name>Mn(2+)</name>
        <dbReference type="ChEBI" id="CHEBI:29035"/>
        <label>2</label>
    </ligand>
</feature>
<feature type="binding site" evidence="10 13">
    <location>
        <position position="462"/>
    </location>
    <ligand>
        <name>Mn(2+)</name>
        <dbReference type="ChEBI" id="CHEBI:29035"/>
        <label>1</label>
    </ligand>
</feature>
<dbReference type="EC" id="5.4.2.12" evidence="4 10"/>
<dbReference type="InterPro" id="IPR006124">
    <property type="entry name" value="Metalloenzyme"/>
</dbReference>
<evidence type="ECO:0000256" key="12">
    <source>
        <dbReference type="PIRSR" id="PIRSR001492-2"/>
    </source>
</evidence>
<proteinExistence type="inferred from homology"/>
<evidence type="ECO:0000256" key="9">
    <source>
        <dbReference type="ARBA" id="ARBA00071648"/>
    </source>
</evidence>
<dbReference type="EMBL" id="BMJS01000030">
    <property type="protein sequence ID" value="GGG04091.1"/>
    <property type="molecule type" value="Genomic_DNA"/>
</dbReference>
<dbReference type="Proteomes" id="UP000636949">
    <property type="component" value="Unassembled WGS sequence"/>
</dbReference>
<dbReference type="SUPFAM" id="SSF53649">
    <property type="entry name" value="Alkaline phosphatase-like"/>
    <property type="match status" value="1"/>
</dbReference>
<feature type="binding site" evidence="10 13">
    <location>
        <position position="504"/>
    </location>
    <ligand>
        <name>Mn(2+)</name>
        <dbReference type="ChEBI" id="CHEBI:29035"/>
        <label>2</label>
    </ligand>
</feature>
<dbReference type="NCBIfam" id="TIGR01307">
    <property type="entry name" value="pgm_bpd_ind"/>
    <property type="match status" value="1"/>
</dbReference>
<comment type="function">
    <text evidence="10">Catalyzes the interconversion of 2-phosphoglycerate and 3-phosphoglycerate.</text>
</comment>
<name>A0A8J3E933_9GAMM</name>
<evidence type="ECO:0000256" key="5">
    <source>
        <dbReference type="ARBA" id="ARBA00022723"/>
    </source>
</evidence>
<evidence type="ECO:0000256" key="8">
    <source>
        <dbReference type="ARBA" id="ARBA00023235"/>
    </source>
</evidence>
<keyword evidence="5 10" id="KW-0479">Metal-binding</keyword>
<evidence type="ECO:0000256" key="2">
    <source>
        <dbReference type="ARBA" id="ARBA00004798"/>
    </source>
</evidence>
<evidence type="ECO:0000313" key="16">
    <source>
        <dbReference type="EMBL" id="GGG04091.1"/>
    </source>
</evidence>
<dbReference type="FunFam" id="3.40.720.10:FF:000001">
    <property type="entry name" value="2,3-bisphosphoglycerate-independent phosphoglycerate mutase"/>
    <property type="match status" value="1"/>
</dbReference>
<feature type="binding site" evidence="10 12">
    <location>
        <position position="247"/>
    </location>
    <ligand>
        <name>substrate</name>
    </ligand>
</feature>
<dbReference type="UniPathway" id="UPA00109">
    <property type="reaction ID" value="UER00186"/>
</dbReference>
<comment type="caution">
    <text evidence="16">The sequence shown here is derived from an EMBL/GenBank/DDBJ whole genome shotgun (WGS) entry which is preliminary data.</text>
</comment>
<dbReference type="CDD" id="cd16010">
    <property type="entry name" value="iPGM"/>
    <property type="match status" value="1"/>
</dbReference>
<feature type="binding site" evidence="10 12">
    <location>
        <position position="253"/>
    </location>
    <ligand>
        <name>substrate</name>
    </ligand>
</feature>
<dbReference type="Gene3D" id="3.40.1450.10">
    <property type="entry name" value="BPG-independent phosphoglycerate mutase, domain B"/>
    <property type="match status" value="1"/>
</dbReference>
<evidence type="ECO:0000256" key="11">
    <source>
        <dbReference type="PIRSR" id="PIRSR001492-1"/>
    </source>
</evidence>
<evidence type="ECO:0000259" key="14">
    <source>
        <dbReference type="Pfam" id="PF01676"/>
    </source>
</evidence>
<dbReference type="GO" id="GO:0030145">
    <property type="term" value="F:manganese ion binding"/>
    <property type="evidence" value="ECO:0007669"/>
    <property type="project" value="UniProtKB-UniRule"/>
</dbReference>
<feature type="binding site" evidence="10 13">
    <location>
        <position position="522"/>
    </location>
    <ligand>
        <name>Mn(2+)</name>
        <dbReference type="ChEBI" id="CHEBI:29035"/>
        <label>1</label>
    </ligand>
</feature>
<feature type="binding site" evidence="10 12">
    <location>
        <begin position="215"/>
        <end position="216"/>
    </location>
    <ligand>
        <name>substrate</name>
    </ligand>
</feature>
<dbReference type="GO" id="GO:0006007">
    <property type="term" value="P:glucose catabolic process"/>
    <property type="evidence" value="ECO:0007669"/>
    <property type="project" value="InterPro"/>
</dbReference>
<comment type="subunit">
    <text evidence="10">Monomer.</text>
</comment>
<comment type="pathway">
    <text evidence="2 10">Carbohydrate degradation; glycolysis; pyruvate from D-glyceraldehyde 3-phosphate: step 3/5.</text>
</comment>
<dbReference type="Pfam" id="PF06415">
    <property type="entry name" value="iPGM_N"/>
    <property type="match status" value="1"/>
</dbReference>
<reference evidence="16" key="1">
    <citation type="journal article" date="2014" name="Int. J. Syst. Evol. Microbiol.">
        <title>Complete genome sequence of Corynebacterium casei LMG S-19264T (=DSM 44701T), isolated from a smear-ripened cheese.</title>
        <authorList>
            <consortium name="US DOE Joint Genome Institute (JGI-PGF)"/>
            <person name="Walter F."/>
            <person name="Albersmeier A."/>
            <person name="Kalinowski J."/>
            <person name="Ruckert C."/>
        </authorList>
    </citation>
    <scope>NUCLEOTIDE SEQUENCE</scope>
    <source>
        <strain evidence="16">CGMCC 1.15758</strain>
    </source>
</reference>
<keyword evidence="6 10" id="KW-0324">Glycolysis</keyword>
<dbReference type="PIRSF" id="PIRSF001492">
    <property type="entry name" value="IPGAM"/>
    <property type="match status" value="1"/>
</dbReference>
<feature type="binding site" evidence="10 12">
    <location>
        <begin position="322"/>
        <end position="325"/>
    </location>
    <ligand>
        <name>substrate</name>
    </ligand>
</feature>
<keyword evidence="8 10" id="KW-0413">Isomerase</keyword>
<dbReference type="AlphaFoldDB" id="A0A8J3E933"/>
<comment type="catalytic activity">
    <reaction evidence="1 10">
        <text>(2R)-2-phosphoglycerate = (2R)-3-phosphoglycerate</text>
        <dbReference type="Rhea" id="RHEA:15901"/>
        <dbReference type="ChEBI" id="CHEBI:58272"/>
        <dbReference type="ChEBI" id="CHEBI:58289"/>
        <dbReference type="EC" id="5.4.2.12"/>
    </reaction>
</comment>
<feature type="active site" description="Phosphoserine intermediate" evidence="10 11">
    <location>
        <position position="124"/>
    </location>
</feature>
<keyword evidence="17" id="KW-1185">Reference proteome</keyword>